<dbReference type="GO" id="GO:0006310">
    <property type="term" value="P:DNA recombination"/>
    <property type="evidence" value="ECO:0007669"/>
    <property type="project" value="UniProtKB-KW"/>
</dbReference>
<organism evidence="3 4">
    <name type="scientific">Silurus asotus</name>
    <name type="common">Amur catfish</name>
    <name type="synonym">Parasilurus asotus</name>
    <dbReference type="NCBI Taxonomy" id="30991"/>
    <lineage>
        <taxon>Eukaryota</taxon>
        <taxon>Metazoa</taxon>
        <taxon>Chordata</taxon>
        <taxon>Craniata</taxon>
        <taxon>Vertebrata</taxon>
        <taxon>Euteleostomi</taxon>
        <taxon>Actinopterygii</taxon>
        <taxon>Neopterygii</taxon>
        <taxon>Teleostei</taxon>
        <taxon>Ostariophysi</taxon>
        <taxon>Siluriformes</taxon>
        <taxon>Siluridae</taxon>
        <taxon>Silurus</taxon>
    </lineage>
</organism>
<comment type="cofactor">
    <cofactor evidence="1">
        <name>Mg(2+)</name>
        <dbReference type="ChEBI" id="CHEBI:18420"/>
    </cofactor>
</comment>
<keyword evidence="4" id="KW-1185">Reference proteome</keyword>
<comment type="caution">
    <text evidence="3">The sequence shown here is derived from an EMBL/GenBank/DDBJ whole genome shotgun (WGS) entry which is preliminary data.</text>
</comment>
<sequence length="275" mass="31036">MERIDEEPEQVNEKDDVPEYQLVREDGGAGCGKSHVIKCIYVKATKILHQLPRFREQEILIIDEVSMVSKDLFVYVNWRFQQIKGSKKPFGGISVLAVGDFYQLPPLRKKKPLCVYEGGVPDNWKDFFQIVNLTEIMRQKEDLAFAQLLNRIRVKPKHEALTKDDRALLAPGKPVKGKKQDLPDVIQVAAGVRVIVIINLEVEDGLANGSFGTIATIVSETKAGVMAVKMIGLKLDNPSAGQKHSKRLDGEQDNLVYVERFEERISKGVVRRQFP</sequence>
<dbReference type="PANTHER" id="PTHR47642">
    <property type="entry name" value="ATP-DEPENDENT DNA HELICASE"/>
    <property type="match status" value="1"/>
</dbReference>
<keyword evidence="1" id="KW-0233">DNA recombination</keyword>
<feature type="non-terminal residue" evidence="3">
    <location>
        <position position="275"/>
    </location>
</feature>
<comment type="catalytic activity">
    <reaction evidence="1">
        <text>ATP + H2O = ADP + phosphate + H(+)</text>
        <dbReference type="Rhea" id="RHEA:13065"/>
        <dbReference type="ChEBI" id="CHEBI:15377"/>
        <dbReference type="ChEBI" id="CHEBI:15378"/>
        <dbReference type="ChEBI" id="CHEBI:30616"/>
        <dbReference type="ChEBI" id="CHEBI:43474"/>
        <dbReference type="ChEBI" id="CHEBI:456216"/>
        <dbReference type="EC" id="5.6.2.3"/>
    </reaction>
</comment>
<name>A0AAD5AF79_SILAS</name>
<dbReference type="InterPro" id="IPR027417">
    <property type="entry name" value="P-loop_NTPase"/>
</dbReference>
<keyword evidence="1" id="KW-0347">Helicase</keyword>
<dbReference type="SUPFAM" id="SSF52540">
    <property type="entry name" value="P-loop containing nucleoside triphosphate hydrolases"/>
    <property type="match status" value="2"/>
</dbReference>
<accession>A0AAD5AF79</accession>
<evidence type="ECO:0000313" key="3">
    <source>
        <dbReference type="EMBL" id="KAI5615363.1"/>
    </source>
</evidence>
<keyword evidence="1" id="KW-0234">DNA repair</keyword>
<keyword evidence="1" id="KW-0378">Hydrolase</keyword>
<dbReference type="InterPro" id="IPR010285">
    <property type="entry name" value="DNA_helicase_pif1-like_DEAD"/>
</dbReference>
<gene>
    <name evidence="3" type="ORF">C0J50_10792</name>
</gene>
<dbReference type="GO" id="GO:0006281">
    <property type="term" value="P:DNA repair"/>
    <property type="evidence" value="ECO:0007669"/>
    <property type="project" value="UniProtKB-KW"/>
</dbReference>
<evidence type="ECO:0000259" key="2">
    <source>
        <dbReference type="Pfam" id="PF05970"/>
    </source>
</evidence>
<keyword evidence="1" id="KW-0227">DNA damage</keyword>
<evidence type="ECO:0000256" key="1">
    <source>
        <dbReference type="RuleBase" id="RU363044"/>
    </source>
</evidence>
<dbReference type="GO" id="GO:0000723">
    <property type="term" value="P:telomere maintenance"/>
    <property type="evidence" value="ECO:0007669"/>
    <property type="project" value="InterPro"/>
</dbReference>
<keyword evidence="1" id="KW-0067">ATP-binding</keyword>
<dbReference type="GO" id="GO:0005524">
    <property type="term" value="F:ATP binding"/>
    <property type="evidence" value="ECO:0007669"/>
    <property type="project" value="UniProtKB-KW"/>
</dbReference>
<dbReference type="GO" id="GO:0043139">
    <property type="term" value="F:5'-3' DNA helicase activity"/>
    <property type="evidence" value="ECO:0007669"/>
    <property type="project" value="UniProtKB-EC"/>
</dbReference>
<dbReference type="EC" id="5.6.2.3" evidence="1"/>
<dbReference type="GO" id="GO:0016787">
    <property type="term" value="F:hydrolase activity"/>
    <property type="evidence" value="ECO:0007669"/>
    <property type="project" value="UniProtKB-KW"/>
</dbReference>
<feature type="domain" description="DNA helicase Pif1-like DEAD-box helicase" evidence="2">
    <location>
        <begin position="37"/>
        <end position="142"/>
    </location>
</feature>
<dbReference type="InterPro" id="IPR051055">
    <property type="entry name" value="PIF1_helicase"/>
</dbReference>
<dbReference type="AlphaFoldDB" id="A0AAD5AF79"/>
<comment type="similarity">
    <text evidence="1">Belongs to the helicase family.</text>
</comment>
<keyword evidence="1" id="KW-0547">Nucleotide-binding</keyword>
<protein>
    <recommendedName>
        <fullName evidence="1">ATP-dependent DNA helicase</fullName>
        <ecNumber evidence="1">5.6.2.3</ecNumber>
    </recommendedName>
</protein>
<dbReference type="Gene3D" id="3.40.50.300">
    <property type="entry name" value="P-loop containing nucleotide triphosphate hydrolases"/>
    <property type="match status" value="1"/>
</dbReference>
<evidence type="ECO:0000313" key="4">
    <source>
        <dbReference type="Proteomes" id="UP001205998"/>
    </source>
</evidence>
<dbReference type="Pfam" id="PF05970">
    <property type="entry name" value="PIF1"/>
    <property type="match status" value="1"/>
</dbReference>
<dbReference type="PANTHER" id="PTHR47642:SF5">
    <property type="entry name" value="ATP-DEPENDENT DNA HELICASE"/>
    <property type="match status" value="1"/>
</dbReference>
<reference evidence="3" key="1">
    <citation type="submission" date="2018-07" db="EMBL/GenBank/DDBJ databases">
        <title>Comparative genomics of catfishes provides insights into carnivory and benthic adaptation.</title>
        <authorList>
            <person name="Zhang Y."/>
            <person name="Wang D."/>
            <person name="Peng Z."/>
            <person name="Zheng S."/>
            <person name="Shao F."/>
            <person name="Tao W."/>
        </authorList>
    </citation>
    <scope>NUCLEOTIDE SEQUENCE</scope>
    <source>
        <strain evidence="3">Chongqing</strain>
    </source>
</reference>
<proteinExistence type="inferred from homology"/>
<dbReference type="EMBL" id="MU555143">
    <property type="protein sequence ID" value="KAI5615363.1"/>
    <property type="molecule type" value="Genomic_DNA"/>
</dbReference>
<dbReference type="Proteomes" id="UP001205998">
    <property type="component" value="Unassembled WGS sequence"/>
</dbReference>